<accession>A0ABP8FB17</accession>
<dbReference type="EMBL" id="BAABGX010000001">
    <property type="protein sequence ID" value="GAA4299400.1"/>
    <property type="molecule type" value="Genomic_DNA"/>
</dbReference>
<evidence type="ECO:0008006" key="3">
    <source>
        <dbReference type="Google" id="ProtNLM"/>
    </source>
</evidence>
<proteinExistence type="predicted"/>
<evidence type="ECO:0000313" key="2">
    <source>
        <dbReference type="Proteomes" id="UP001501844"/>
    </source>
</evidence>
<name>A0ABP8FB17_9BACT</name>
<evidence type="ECO:0000313" key="1">
    <source>
        <dbReference type="EMBL" id="GAA4299400.1"/>
    </source>
</evidence>
<gene>
    <name evidence="1" type="ORF">GCM10023183_08620</name>
</gene>
<dbReference type="Proteomes" id="UP001501844">
    <property type="component" value="Unassembled WGS sequence"/>
</dbReference>
<dbReference type="Gene3D" id="2.40.10.270">
    <property type="entry name" value="Bacteriophage SPP1 head-tail adaptor protein"/>
    <property type="match status" value="1"/>
</dbReference>
<dbReference type="Pfam" id="PF05521">
    <property type="entry name" value="Phage_HCP"/>
    <property type="match status" value="1"/>
</dbReference>
<organism evidence="1 2">
    <name type="scientific">Nibribacter koreensis</name>
    <dbReference type="NCBI Taxonomy" id="1084519"/>
    <lineage>
        <taxon>Bacteria</taxon>
        <taxon>Pseudomonadati</taxon>
        <taxon>Bacteroidota</taxon>
        <taxon>Cytophagia</taxon>
        <taxon>Cytophagales</taxon>
        <taxon>Hymenobacteraceae</taxon>
        <taxon>Nibribacter</taxon>
    </lineage>
</organism>
<dbReference type="RefSeq" id="WP_345162697.1">
    <property type="nucleotide sequence ID" value="NZ_BAABGX010000001.1"/>
</dbReference>
<dbReference type="InterPro" id="IPR008767">
    <property type="entry name" value="Phage_SPP1_head-tail_adaptor"/>
</dbReference>
<dbReference type="InterPro" id="IPR038666">
    <property type="entry name" value="SSP1_head-tail_sf"/>
</dbReference>
<keyword evidence="2" id="KW-1185">Reference proteome</keyword>
<reference evidence="2" key="1">
    <citation type="journal article" date="2019" name="Int. J. Syst. Evol. Microbiol.">
        <title>The Global Catalogue of Microorganisms (GCM) 10K type strain sequencing project: providing services to taxonomists for standard genome sequencing and annotation.</title>
        <authorList>
            <consortium name="The Broad Institute Genomics Platform"/>
            <consortium name="The Broad Institute Genome Sequencing Center for Infectious Disease"/>
            <person name="Wu L."/>
            <person name="Ma J."/>
        </authorList>
    </citation>
    <scope>NUCLEOTIDE SEQUENCE [LARGE SCALE GENOMIC DNA]</scope>
    <source>
        <strain evidence="2">JCM 17917</strain>
    </source>
</reference>
<protein>
    <recommendedName>
        <fullName evidence="3">Phage head-tail joining protein</fullName>
    </recommendedName>
</protein>
<comment type="caution">
    <text evidence="1">The sequence shown here is derived from an EMBL/GenBank/DDBJ whole genome shotgun (WGS) entry which is preliminary data.</text>
</comment>
<sequence length="107" mass="12035">MRTGDHRHRITLWQDVPEKQPNGDLTGERVHILDMWAKVTPMTGTRALNAAQILNGRPYEIEVRNPSPVQVTEDMLVQWDDTFITVKSAVDLDARGEVVLITGTATK</sequence>